<evidence type="ECO:0000313" key="1">
    <source>
        <dbReference type="EMBL" id="KAF4634154.1"/>
    </source>
</evidence>
<dbReference type="EMBL" id="JAAMPI010000204">
    <property type="protein sequence ID" value="KAF4634154.1"/>
    <property type="molecule type" value="Genomic_DNA"/>
</dbReference>
<protein>
    <submittedName>
        <fullName evidence="1">Uncharacterized protein</fullName>
    </submittedName>
</protein>
<proteinExistence type="predicted"/>
<evidence type="ECO:0000313" key="2">
    <source>
        <dbReference type="Proteomes" id="UP000566819"/>
    </source>
</evidence>
<accession>A0A8H4W7W8</accession>
<name>A0A8H4W7W8_9HELO</name>
<keyword evidence="2" id="KW-1185">Reference proteome</keyword>
<organism evidence="1 2">
    <name type="scientific">Cudoniella acicularis</name>
    <dbReference type="NCBI Taxonomy" id="354080"/>
    <lineage>
        <taxon>Eukaryota</taxon>
        <taxon>Fungi</taxon>
        <taxon>Dikarya</taxon>
        <taxon>Ascomycota</taxon>
        <taxon>Pezizomycotina</taxon>
        <taxon>Leotiomycetes</taxon>
        <taxon>Helotiales</taxon>
        <taxon>Tricladiaceae</taxon>
        <taxon>Cudoniella</taxon>
    </lineage>
</organism>
<gene>
    <name evidence="1" type="ORF">G7Y89_g3951</name>
</gene>
<comment type="caution">
    <text evidence="1">The sequence shown here is derived from an EMBL/GenBank/DDBJ whole genome shotgun (WGS) entry which is preliminary data.</text>
</comment>
<sequence>MTFACVTKKCLGASFRGRLCTGGNPQSPENKPYQLCTKVLLSIQDYNASMISVDWQLQHGQAYWIGREDLMLLATADLNNPTPPTTVLKVKRSSIPLKLFKRMCNRATMEETNIEGTKECIVVAESLGSQAGADPSPEIVG</sequence>
<reference evidence="1 2" key="1">
    <citation type="submission" date="2020-03" db="EMBL/GenBank/DDBJ databases">
        <title>Draft Genome Sequence of Cudoniella acicularis.</title>
        <authorList>
            <person name="Buettner E."/>
            <person name="Kellner H."/>
        </authorList>
    </citation>
    <scope>NUCLEOTIDE SEQUENCE [LARGE SCALE GENOMIC DNA]</scope>
    <source>
        <strain evidence="1 2">DSM 108380</strain>
    </source>
</reference>
<dbReference type="Proteomes" id="UP000566819">
    <property type="component" value="Unassembled WGS sequence"/>
</dbReference>
<dbReference type="AlphaFoldDB" id="A0A8H4W7W8"/>